<evidence type="ECO:0000256" key="3">
    <source>
        <dbReference type="ARBA" id="ARBA00022989"/>
    </source>
</evidence>
<dbReference type="Proteomes" id="UP000242084">
    <property type="component" value="Chromosome 1"/>
</dbReference>
<dbReference type="Pfam" id="PF05154">
    <property type="entry name" value="TM2"/>
    <property type="match status" value="1"/>
</dbReference>
<dbReference type="AlphaFoldDB" id="A0A239ZEE0"/>
<evidence type="ECO:0000256" key="4">
    <source>
        <dbReference type="ARBA" id="ARBA00023136"/>
    </source>
</evidence>
<evidence type="ECO:0000256" key="5">
    <source>
        <dbReference type="SAM" id="Phobius"/>
    </source>
</evidence>
<dbReference type="InterPro" id="IPR007829">
    <property type="entry name" value="TM2"/>
</dbReference>
<dbReference type="RefSeq" id="WP_095088185.1">
    <property type="nucleotide sequence ID" value="NZ_BMDM01000005.1"/>
</dbReference>
<reference evidence="7 8" key="1">
    <citation type="submission" date="2017-06" db="EMBL/GenBank/DDBJ databases">
        <authorList>
            <consortium name="Pathogen Informatics"/>
        </authorList>
    </citation>
    <scope>NUCLEOTIDE SEQUENCE [LARGE SCALE GENOMIC DNA]</scope>
    <source>
        <strain evidence="7 8">NCTC13839</strain>
    </source>
</reference>
<keyword evidence="2 5" id="KW-0812">Transmembrane</keyword>
<feature type="transmembrane region" description="Helical" evidence="5">
    <location>
        <begin position="32"/>
        <end position="56"/>
    </location>
</feature>
<keyword evidence="3 5" id="KW-1133">Transmembrane helix</keyword>
<keyword evidence="8" id="KW-1185">Reference proteome</keyword>
<proteinExistence type="predicted"/>
<evidence type="ECO:0000259" key="6">
    <source>
        <dbReference type="Pfam" id="PF05154"/>
    </source>
</evidence>
<sequence>MVVNKWIYIALAVLLGNFGVHKFYAQKPVVGLLHLVFCWTGIPHIIAIISAILALLTPSDNEGNIPA</sequence>
<name>A0A239ZEE0_9STAP</name>
<protein>
    <submittedName>
        <fullName evidence="7">TM2 domain-containing protein</fullName>
    </submittedName>
</protein>
<evidence type="ECO:0000256" key="1">
    <source>
        <dbReference type="ARBA" id="ARBA00004141"/>
    </source>
</evidence>
<dbReference type="KEGG" id="sste:SAMEA4384403_1470"/>
<accession>A0A239ZEE0</accession>
<feature type="transmembrane region" description="Helical" evidence="5">
    <location>
        <begin position="6"/>
        <end position="25"/>
    </location>
</feature>
<evidence type="ECO:0000313" key="7">
    <source>
        <dbReference type="EMBL" id="SNV69581.1"/>
    </source>
</evidence>
<comment type="subcellular location">
    <subcellularLocation>
        <location evidence="1">Membrane</location>
        <topology evidence="1">Multi-pass membrane protein</topology>
    </subcellularLocation>
</comment>
<organism evidence="7 8">
    <name type="scientific">Mammaliicoccus stepanovicii</name>
    <dbReference type="NCBI Taxonomy" id="643214"/>
    <lineage>
        <taxon>Bacteria</taxon>
        <taxon>Bacillati</taxon>
        <taxon>Bacillota</taxon>
        <taxon>Bacilli</taxon>
        <taxon>Bacillales</taxon>
        <taxon>Staphylococcaceae</taxon>
        <taxon>Mammaliicoccus</taxon>
    </lineage>
</organism>
<dbReference type="EMBL" id="LT906462">
    <property type="protein sequence ID" value="SNV69581.1"/>
    <property type="molecule type" value="Genomic_DNA"/>
</dbReference>
<gene>
    <name evidence="7" type="ORF">SAMEA4384403_01470</name>
</gene>
<dbReference type="OrthoDB" id="9816361at2"/>
<evidence type="ECO:0000313" key="8">
    <source>
        <dbReference type="Proteomes" id="UP000242084"/>
    </source>
</evidence>
<feature type="domain" description="TM2" evidence="6">
    <location>
        <begin position="2"/>
        <end position="52"/>
    </location>
</feature>
<evidence type="ECO:0000256" key="2">
    <source>
        <dbReference type="ARBA" id="ARBA00022692"/>
    </source>
</evidence>
<dbReference type="GO" id="GO:0016020">
    <property type="term" value="C:membrane"/>
    <property type="evidence" value="ECO:0007669"/>
    <property type="project" value="UniProtKB-SubCell"/>
</dbReference>
<keyword evidence="4 5" id="KW-0472">Membrane</keyword>